<dbReference type="InterPro" id="IPR011701">
    <property type="entry name" value="MFS"/>
</dbReference>
<evidence type="ECO:0000256" key="4">
    <source>
        <dbReference type="ARBA" id="ARBA00022475"/>
    </source>
</evidence>
<feature type="compositionally biased region" description="Polar residues" evidence="8">
    <location>
        <begin position="1"/>
        <end position="10"/>
    </location>
</feature>
<dbReference type="InterPro" id="IPR004638">
    <property type="entry name" value="EmrB-like"/>
</dbReference>
<feature type="transmembrane region" description="Helical" evidence="9">
    <location>
        <begin position="391"/>
        <end position="409"/>
    </location>
</feature>
<dbReference type="GO" id="GO:0005886">
    <property type="term" value="C:plasma membrane"/>
    <property type="evidence" value="ECO:0007669"/>
    <property type="project" value="UniProtKB-SubCell"/>
</dbReference>
<comment type="subcellular location">
    <subcellularLocation>
        <location evidence="1">Cell membrane</location>
        <topology evidence="1">Multi-pass membrane protein</topology>
    </subcellularLocation>
</comment>
<feature type="compositionally biased region" description="Basic and acidic residues" evidence="8">
    <location>
        <begin position="22"/>
        <end position="33"/>
    </location>
</feature>
<dbReference type="Gene3D" id="1.20.1250.20">
    <property type="entry name" value="MFS general substrate transporter like domains"/>
    <property type="match status" value="1"/>
</dbReference>
<feature type="transmembrane region" description="Helical" evidence="9">
    <location>
        <begin position="85"/>
        <end position="103"/>
    </location>
</feature>
<keyword evidence="7 9" id="KW-0472">Membrane</keyword>
<evidence type="ECO:0000256" key="1">
    <source>
        <dbReference type="ARBA" id="ARBA00004651"/>
    </source>
</evidence>
<feature type="transmembrane region" description="Helical" evidence="9">
    <location>
        <begin position="241"/>
        <end position="262"/>
    </location>
</feature>
<sequence>MSSHDGSSVTLAEDAPKPPAPTRKDSLKNDLLNDTKGLSTAPVQPLSVTDPVEGKSDVAVEEAIDTERQNTLPPKGYVAVPLSKFGFVLVFIALALAIFLAALDQTIVGVALPRIGEDFGDFAQVPWIGTAYLLTATPIAPLYGKMADIFGRKACFMFAIAVFEIGSAICGAAPNMVALIIGRAIAGIGGGGLFSLVLIIISDIVSFEDRGKFQGIIGAVFGLASVAGPLLGGAFTDSHLTWRWCFYINLPIGIFTIVVVFFALRFPQPTGSISQKLARVDYLGTIVLIAAVIALLLPLQLGGSDWAWNSPQVVVLFIVAILLLLLFAWIEMKVAVEPVIPPALFENRSVPLICAIAFCLGAGFFSVVYYITFYFQIVYGDSPMKAGLESLPLMFGVVIFSIICGQIISRTGYYTPLFFTGGALLTTGVALISTLSESSNRGMQIGYLLIAGVGVGNLIQTRVIGAQASVSPKNIATVTSTVNFFQTFGGVIGIAIVGTIFNNAAADNLREALAQLPAGSPPLPFDPATAPSAVTSLPEPVRSLVIHAFTQALSLAYKCALPFTALILVLAVGVKQYRRQGGPPAAVVAE</sequence>
<comment type="similarity">
    <text evidence="2">Belongs to the major facilitator superfamily.</text>
</comment>
<evidence type="ECO:0000256" key="6">
    <source>
        <dbReference type="ARBA" id="ARBA00022989"/>
    </source>
</evidence>
<evidence type="ECO:0000259" key="10">
    <source>
        <dbReference type="PROSITE" id="PS50850"/>
    </source>
</evidence>
<feature type="transmembrane region" description="Helical" evidence="9">
    <location>
        <begin position="350"/>
        <end position="371"/>
    </location>
</feature>
<dbReference type="CDD" id="cd17502">
    <property type="entry name" value="MFS_Azr1_MDR_like"/>
    <property type="match status" value="1"/>
</dbReference>
<dbReference type="PANTHER" id="PTHR23501">
    <property type="entry name" value="MAJOR FACILITATOR SUPERFAMILY"/>
    <property type="match status" value="1"/>
</dbReference>
<feature type="transmembrane region" description="Helical" evidence="9">
    <location>
        <begin position="480"/>
        <end position="501"/>
    </location>
</feature>
<feature type="domain" description="Major facilitator superfamily (MFS) profile" evidence="10">
    <location>
        <begin position="90"/>
        <end position="577"/>
    </location>
</feature>
<dbReference type="SUPFAM" id="SSF103473">
    <property type="entry name" value="MFS general substrate transporter"/>
    <property type="match status" value="2"/>
</dbReference>
<feature type="transmembrane region" description="Helical" evidence="9">
    <location>
        <begin position="282"/>
        <end position="301"/>
    </location>
</feature>
<feature type="transmembrane region" description="Helical" evidence="9">
    <location>
        <begin position="416"/>
        <end position="436"/>
    </location>
</feature>
<evidence type="ECO:0000313" key="11">
    <source>
        <dbReference type="EMBL" id="KAJ3056698.1"/>
    </source>
</evidence>
<feature type="transmembrane region" description="Helical" evidence="9">
    <location>
        <begin position="313"/>
        <end position="330"/>
    </location>
</feature>
<keyword evidence="4" id="KW-1003">Cell membrane</keyword>
<feature type="region of interest" description="Disordered" evidence="8">
    <location>
        <begin position="1"/>
        <end position="51"/>
    </location>
</feature>
<keyword evidence="12" id="KW-1185">Reference proteome</keyword>
<dbReference type="InterPro" id="IPR036259">
    <property type="entry name" value="MFS_trans_sf"/>
</dbReference>
<dbReference type="FunFam" id="1.20.1720.10:FF:000013">
    <property type="entry name" value="Related to multidrug resistance proteins"/>
    <property type="match status" value="1"/>
</dbReference>
<organism evidence="11 12">
    <name type="scientific">Rhizophlyctis rosea</name>
    <dbReference type="NCBI Taxonomy" id="64517"/>
    <lineage>
        <taxon>Eukaryota</taxon>
        <taxon>Fungi</taxon>
        <taxon>Fungi incertae sedis</taxon>
        <taxon>Chytridiomycota</taxon>
        <taxon>Chytridiomycota incertae sedis</taxon>
        <taxon>Chytridiomycetes</taxon>
        <taxon>Rhizophlyctidales</taxon>
        <taxon>Rhizophlyctidaceae</taxon>
        <taxon>Rhizophlyctis</taxon>
    </lineage>
</organism>
<dbReference type="InterPro" id="IPR020846">
    <property type="entry name" value="MFS_dom"/>
</dbReference>
<dbReference type="NCBIfam" id="TIGR00711">
    <property type="entry name" value="efflux_EmrB"/>
    <property type="match status" value="1"/>
</dbReference>
<dbReference type="Proteomes" id="UP001212841">
    <property type="component" value="Unassembled WGS sequence"/>
</dbReference>
<accession>A0AAD5SJA1</accession>
<dbReference type="GO" id="GO:0022857">
    <property type="term" value="F:transmembrane transporter activity"/>
    <property type="evidence" value="ECO:0007669"/>
    <property type="project" value="InterPro"/>
</dbReference>
<dbReference type="PANTHER" id="PTHR23501:SF198">
    <property type="entry name" value="AZOLE RESISTANCE PROTEIN 1-RELATED"/>
    <property type="match status" value="1"/>
</dbReference>
<keyword evidence="6 9" id="KW-1133">Transmembrane helix</keyword>
<feature type="transmembrane region" description="Helical" evidence="9">
    <location>
        <begin position="555"/>
        <end position="574"/>
    </location>
</feature>
<comment type="caution">
    <text evidence="11">The sequence shown here is derived from an EMBL/GenBank/DDBJ whole genome shotgun (WGS) entry which is preliminary data.</text>
</comment>
<dbReference type="Gene3D" id="1.20.1720.10">
    <property type="entry name" value="Multidrug resistance protein D"/>
    <property type="match status" value="1"/>
</dbReference>
<feature type="transmembrane region" description="Helical" evidence="9">
    <location>
        <begin position="213"/>
        <end position="235"/>
    </location>
</feature>
<evidence type="ECO:0000256" key="5">
    <source>
        <dbReference type="ARBA" id="ARBA00022692"/>
    </source>
</evidence>
<evidence type="ECO:0000313" key="12">
    <source>
        <dbReference type="Proteomes" id="UP001212841"/>
    </source>
</evidence>
<keyword evidence="3" id="KW-0813">Transport</keyword>
<feature type="transmembrane region" description="Helical" evidence="9">
    <location>
        <begin position="155"/>
        <end position="174"/>
    </location>
</feature>
<evidence type="ECO:0000256" key="9">
    <source>
        <dbReference type="SAM" id="Phobius"/>
    </source>
</evidence>
<feature type="transmembrane region" description="Helical" evidence="9">
    <location>
        <begin position="123"/>
        <end position="143"/>
    </location>
</feature>
<evidence type="ECO:0000256" key="8">
    <source>
        <dbReference type="SAM" id="MobiDB-lite"/>
    </source>
</evidence>
<keyword evidence="5 9" id="KW-0812">Transmembrane</keyword>
<gene>
    <name evidence="11" type="ORF">HK097_005099</name>
</gene>
<evidence type="ECO:0000256" key="7">
    <source>
        <dbReference type="ARBA" id="ARBA00023136"/>
    </source>
</evidence>
<dbReference type="PRINTS" id="PR01036">
    <property type="entry name" value="TCRTETB"/>
</dbReference>
<evidence type="ECO:0000256" key="3">
    <source>
        <dbReference type="ARBA" id="ARBA00022448"/>
    </source>
</evidence>
<feature type="transmembrane region" description="Helical" evidence="9">
    <location>
        <begin position="442"/>
        <end position="459"/>
    </location>
</feature>
<protein>
    <recommendedName>
        <fullName evidence="10">Major facilitator superfamily (MFS) profile domain-containing protein</fullName>
    </recommendedName>
</protein>
<dbReference type="AlphaFoldDB" id="A0AAD5SJA1"/>
<proteinExistence type="inferred from homology"/>
<reference evidence="11" key="1">
    <citation type="submission" date="2020-05" db="EMBL/GenBank/DDBJ databases">
        <title>Phylogenomic resolution of chytrid fungi.</title>
        <authorList>
            <person name="Stajich J.E."/>
            <person name="Amses K."/>
            <person name="Simmons R."/>
            <person name="Seto K."/>
            <person name="Myers J."/>
            <person name="Bonds A."/>
            <person name="Quandt C.A."/>
            <person name="Barry K."/>
            <person name="Liu P."/>
            <person name="Grigoriev I."/>
            <person name="Longcore J.E."/>
            <person name="James T.Y."/>
        </authorList>
    </citation>
    <scope>NUCLEOTIDE SEQUENCE</scope>
    <source>
        <strain evidence="11">JEL0318</strain>
    </source>
</reference>
<dbReference type="PROSITE" id="PS50850">
    <property type="entry name" value="MFS"/>
    <property type="match status" value="1"/>
</dbReference>
<evidence type="ECO:0000256" key="2">
    <source>
        <dbReference type="ARBA" id="ARBA00008335"/>
    </source>
</evidence>
<feature type="transmembrane region" description="Helical" evidence="9">
    <location>
        <begin position="180"/>
        <end position="201"/>
    </location>
</feature>
<name>A0AAD5SJA1_9FUNG</name>
<dbReference type="EMBL" id="JADGJD010000024">
    <property type="protein sequence ID" value="KAJ3056698.1"/>
    <property type="molecule type" value="Genomic_DNA"/>
</dbReference>
<dbReference type="Pfam" id="PF07690">
    <property type="entry name" value="MFS_1"/>
    <property type="match status" value="1"/>
</dbReference>